<dbReference type="FunCoup" id="A0A6P7GE63">
    <property type="interactions" value="432"/>
</dbReference>
<accession>A0A6P7GE63</accession>
<evidence type="ECO:0000313" key="1">
    <source>
        <dbReference type="EnsemblMetazoa" id="XP_050510023.1"/>
    </source>
</evidence>
<proteinExistence type="predicted"/>
<dbReference type="EnsemblMetazoa" id="XM_050654066.1">
    <property type="protein sequence ID" value="XP_050510023.1"/>
    <property type="gene ID" value="LOC114338264"/>
</dbReference>
<dbReference type="OrthoDB" id="5970620at2759"/>
<dbReference type="GO" id="GO:0045039">
    <property type="term" value="P:protein insertion into mitochondrial inner membrane"/>
    <property type="evidence" value="ECO:0007669"/>
    <property type="project" value="TreeGrafter"/>
</dbReference>
<keyword evidence="2" id="KW-1185">Reference proteome</keyword>
<reference evidence="3" key="1">
    <citation type="submission" date="2025-04" db="UniProtKB">
        <authorList>
            <consortium name="RefSeq"/>
        </authorList>
    </citation>
    <scope>IDENTIFICATION</scope>
    <source>
        <tissue evidence="3">Whole insect</tissue>
    </source>
</reference>
<dbReference type="Proteomes" id="UP001652700">
    <property type="component" value="Unplaced"/>
</dbReference>
<dbReference type="InParanoid" id="A0A6P7GE63"/>
<dbReference type="GO" id="GO:0042721">
    <property type="term" value="C:TIM22 mitochondrial import inner membrane insertion complex"/>
    <property type="evidence" value="ECO:0007669"/>
    <property type="project" value="InterPro"/>
</dbReference>
<dbReference type="KEGG" id="dvv:114338264"/>
<sequence length="194" mass="22628">MWKFSRKSYSNAIGITTDQWKGVTVKFNNKIKGTLLEKWIKYWKLLAGDYRDVALNLKSEMRQKPLKSAVYLSGLSFLAYCGTHNPDLRNFRAKYIDSANQLALVNSSVANPNSVNHLKYIEKCFNANLIRFINLGVLSIVWVDEFSEDCDNYESNCSYLQVPYTRFGERILDIGFLNTWWVISRKMLDYDINY</sequence>
<gene>
    <name evidence="3" type="primary">LOC114338264</name>
</gene>
<dbReference type="AlphaFoldDB" id="A0A6P7GE63"/>
<name>A0A6P7GE63_DIAVI</name>
<reference evidence="1" key="2">
    <citation type="submission" date="2025-05" db="UniProtKB">
        <authorList>
            <consortium name="EnsemblMetazoa"/>
        </authorList>
    </citation>
    <scope>IDENTIFICATION</scope>
</reference>
<evidence type="ECO:0000313" key="3">
    <source>
        <dbReference type="RefSeq" id="XP_028144657.1"/>
    </source>
</evidence>
<dbReference type="GeneID" id="114338264"/>
<protein>
    <submittedName>
        <fullName evidence="3">Mitochondrial import inner membrane translocase subunit Tim29</fullName>
    </submittedName>
</protein>
<dbReference type="RefSeq" id="XP_028144657.1">
    <property type="nucleotide sequence ID" value="XM_028288856.1"/>
</dbReference>
<dbReference type="RefSeq" id="XP_050510023.1">
    <property type="nucleotide sequence ID" value="XM_050654066.1"/>
</dbReference>
<evidence type="ECO:0000313" key="2">
    <source>
        <dbReference type="Proteomes" id="UP001652700"/>
    </source>
</evidence>
<dbReference type="PANTHER" id="PTHR21435:SF1">
    <property type="entry name" value="MITOCHONDRIAL IMPORT INNER MEMBRANE TRANSLOCASE SUBUNIT TIM29"/>
    <property type="match status" value="1"/>
</dbReference>
<organism evidence="3">
    <name type="scientific">Diabrotica virgifera virgifera</name>
    <name type="common">western corn rootworm</name>
    <dbReference type="NCBI Taxonomy" id="50390"/>
    <lineage>
        <taxon>Eukaryota</taxon>
        <taxon>Metazoa</taxon>
        <taxon>Ecdysozoa</taxon>
        <taxon>Arthropoda</taxon>
        <taxon>Hexapoda</taxon>
        <taxon>Insecta</taxon>
        <taxon>Pterygota</taxon>
        <taxon>Neoptera</taxon>
        <taxon>Endopterygota</taxon>
        <taxon>Coleoptera</taxon>
        <taxon>Polyphaga</taxon>
        <taxon>Cucujiformia</taxon>
        <taxon>Chrysomeloidea</taxon>
        <taxon>Chrysomelidae</taxon>
        <taxon>Galerucinae</taxon>
        <taxon>Diabroticina</taxon>
        <taxon>Diabroticites</taxon>
        <taxon>Diabrotica</taxon>
    </lineage>
</organism>
<dbReference type="PANTHER" id="PTHR21435">
    <property type="entry name" value="MITOCHONDRIAL IMPORT INNER MEMBRANE TRANSLOCASE SUBUNIT TIM29"/>
    <property type="match status" value="1"/>
</dbReference>
<dbReference type="Pfam" id="PF10171">
    <property type="entry name" value="Tim29"/>
    <property type="match status" value="1"/>
</dbReference>
<dbReference type="InterPro" id="IPR019322">
    <property type="entry name" value="TIMM29"/>
</dbReference>